<dbReference type="PANTHER" id="PTHR30204">
    <property type="entry name" value="REDOX-CYCLING DRUG-SENSING TRANSCRIPTIONAL ACTIVATOR SOXR"/>
    <property type="match status" value="1"/>
</dbReference>
<dbReference type="InterPro" id="IPR009061">
    <property type="entry name" value="DNA-bd_dom_put_sf"/>
</dbReference>
<evidence type="ECO:0000259" key="6">
    <source>
        <dbReference type="PROSITE" id="PS50937"/>
    </source>
</evidence>
<accession>A0A4R3MHZ0</accession>
<dbReference type="GO" id="GO:0003677">
    <property type="term" value="F:DNA binding"/>
    <property type="evidence" value="ECO:0007669"/>
    <property type="project" value="UniProtKB-KW"/>
</dbReference>
<sequence length="151" mass="16948">MTEDYGNRGGAVRLQGATDMGSAPTTVRTHFTIGEIAREFGFTLRALRFYEEKGLIRPRRTGNRRLYSAADRQRLEIIAKCKKVGMPLDDIRDILGVGNDVANDPARSERMLDKMLTRLDALTEEKARIHDYTQEALLLIADLKAKLGRAA</sequence>
<dbReference type="InterPro" id="IPR047057">
    <property type="entry name" value="MerR_fam"/>
</dbReference>
<keyword evidence="1" id="KW-0678">Repressor</keyword>
<evidence type="ECO:0000256" key="4">
    <source>
        <dbReference type="ARBA" id="ARBA00023163"/>
    </source>
</evidence>
<keyword evidence="4" id="KW-0804">Transcription</keyword>
<reference evidence="7 8" key="1">
    <citation type="submission" date="2019-03" db="EMBL/GenBank/DDBJ databases">
        <title>Genomic Encyclopedia of Type Strains, Phase IV (KMG-IV): sequencing the most valuable type-strain genomes for metagenomic binning, comparative biology and taxonomic classification.</title>
        <authorList>
            <person name="Goeker M."/>
        </authorList>
    </citation>
    <scope>NUCLEOTIDE SEQUENCE [LARGE SCALE GENOMIC DNA]</scope>
    <source>
        <strain evidence="7 8">DSM 19345</strain>
    </source>
</reference>
<keyword evidence="8" id="KW-1185">Reference proteome</keyword>
<evidence type="ECO:0000256" key="1">
    <source>
        <dbReference type="ARBA" id="ARBA00022491"/>
    </source>
</evidence>
<keyword evidence="2" id="KW-0805">Transcription regulation</keyword>
<evidence type="ECO:0000313" key="7">
    <source>
        <dbReference type="EMBL" id="TCT13471.1"/>
    </source>
</evidence>
<dbReference type="SUPFAM" id="SSF46955">
    <property type="entry name" value="Putative DNA-binding domain"/>
    <property type="match status" value="1"/>
</dbReference>
<keyword evidence="3 7" id="KW-0238">DNA-binding</keyword>
<name>A0A4R3MHZ0_9HYPH</name>
<dbReference type="SMART" id="SM00422">
    <property type="entry name" value="HTH_MERR"/>
    <property type="match status" value="1"/>
</dbReference>
<evidence type="ECO:0000256" key="3">
    <source>
        <dbReference type="ARBA" id="ARBA00023125"/>
    </source>
</evidence>
<evidence type="ECO:0000256" key="2">
    <source>
        <dbReference type="ARBA" id="ARBA00023015"/>
    </source>
</evidence>
<organism evidence="7 8">
    <name type="scientific">Tepidamorphus gemmatus</name>
    <dbReference type="NCBI Taxonomy" id="747076"/>
    <lineage>
        <taxon>Bacteria</taxon>
        <taxon>Pseudomonadati</taxon>
        <taxon>Pseudomonadota</taxon>
        <taxon>Alphaproteobacteria</taxon>
        <taxon>Hyphomicrobiales</taxon>
        <taxon>Tepidamorphaceae</taxon>
        <taxon>Tepidamorphus</taxon>
    </lineage>
</organism>
<protein>
    <submittedName>
        <fullName evidence="7">DNA-binding transcriptional MerR regulator</fullName>
    </submittedName>
</protein>
<dbReference type="Proteomes" id="UP000295678">
    <property type="component" value="Unassembled WGS sequence"/>
</dbReference>
<dbReference type="Pfam" id="PF13411">
    <property type="entry name" value="MerR_1"/>
    <property type="match status" value="1"/>
</dbReference>
<dbReference type="Gene3D" id="1.10.1660.10">
    <property type="match status" value="1"/>
</dbReference>
<dbReference type="PROSITE" id="PS50937">
    <property type="entry name" value="HTH_MERR_2"/>
    <property type="match status" value="1"/>
</dbReference>
<evidence type="ECO:0000313" key="8">
    <source>
        <dbReference type="Proteomes" id="UP000295678"/>
    </source>
</evidence>
<dbReference type="InterPro" id="IPR000551">
    <property type="entry name" value="MerR-type_HTH_dom"/>
</dbReference>
<gene>
    <name evidence="7" type="ORF">EDC22_101338</name>
</gene>
<proteinExistence type="predicted"/>
<dbReference type="GO" id="GO:0003700">
    <property type="term" value="F:DNA-binding transcription factor activity"/>
    <property type="evidence" value="ECO:0007669"/>
    <property type="project" value="InterPro"/>
</dbReference>
<evidence type="ECO:0000256" key="5">
    <source>
        <dbReference type="SAM" id="MobiDB-lite"/>
    </source>
</evidence>
<comment type="caution">
    <text evidence="7">The sequence shown here is derived from an EMBL/GenBank/DDBJ whole genome shotgun (WGS) entry which is preliminary data.</text>
</comment>
<feature type="region of interest" description="Disordered" evidence="5">
    <location>
        <begin position="1"/>
        <end position="24"/>
    </location>
</feature>
<dbReference type="EMBL" id="SMAK01000001">
    <property type="protein sequence ID" value="TCT13471.1"/>
    <property type="molecule type" value="Genomic_DNA"/>
</dbReference>
<dbReference type="AlphaFoldDB" id="A0A4R3MHZ0"/>
<feature type="domain" description="HTH merR-type" evidence="6">
    <location>
        <begin position="30"/>
        <end position="97"/>
    </location>
</feature>
<dbReference type="PANTHER" id="PTHR30204:SF69">
    <property type="entry name" value="MERR-FAMILY TRANSCRIPTIONAL REGULATOR"/>
    <property type="match status" value="1"/>
</dbReference>